<dbReference type="Proteomes" id="UP000779574">
    <property type="component" value="Unassembled WGS sequence"/>
</dbReference>
<accession>A0A9P8EU74</accession>
<reference evidence="2" key="1">
    <citation type="journal article" date="2021" name="J Fungi (Basel)">
        <title>Virulence traits and population genomics of the black yeast Aureobasidium melanogenum.</title>
        <authorList>
            <person name="Cernosa A."/>
            <person name="Sun X."/>
            <person name="Gostincar C."/>
            <person name="Fang C."/>
            <person name="Gunde-Cimerman N."/>
            <person name="Song Z."/>
        </authorList>
    </citation>
    <scope>NUCLEOTIDE SEQUENCE</scope>
    <source>
        <strain evidence="2">EXF-9911</strain>
    </source>
</reference>
<feature type="region of interest" description="Disordered" evidence="1">
    <location>
        <begin position="37"/>
        <end position="69"/>
    </location>
</feature>
<proteinExistence type="predicted"/>
<evidence type="ECO:0000313" key="3">
    <source>
        <dbReference type="Proteomes" id="UP000779574"/>
    </source>
</evidence>
<gene>
    <name evidence="2" type="ORF">KCU76_g2623</name>
</gene>
<protein>
    <submittedName>
        <fullName evidence="2">Uncharacterized protein</fullName>
    </submittedName>
</protein>
<evidence type="ECO:0000313" key="2">
    <source>
        <dbReference type="EMBL" id="KAG9697971.1"/>
    </source>
</evidence>
<comment type="caution">
    <text evidence="2">The sequence shown here is derived from an EMBL/GenBank/DDBJ whole genome shotgun (WGS) entry which is preliminary data.</text>
</comment>
<feature type="non-terminal residue" evidence="2">
    <location>
        <position position="86"/>
    </location>
</feature>
<organism evidence="2 3">
    <name type="scientific">Aureobasidium melanogenum</name>
    <name type="common">Aureobasidium pullulans var. melanogenum</name>
    <dbReference type="NCBI Taxonomy" id="46634"/>
    <lineage>
        <taxon>Eukaryota</taxon>
        <taxon>Fungi</taxon>
        <taxon>Dikarya</taxon>
        <taxon>Ascomycota</taxon>
        <taxon>Pezizomycotina</taxon>
        <taxon>Dothideomycetes</taxon>
        <taxon>Dothideomycetidae</taxon>
        <taxon>Dothideales</taxon>
        <taxon>Saccotheciaceae</taxon>
        <taxon>Aureobasidium</taxon>
    </lineage>
</organism>
<sequence length="86" mass="9235">MHSPSGTLINLLVAGNLHYSSRPKVSVDGSLEKEIHARRAQASTTPSKSAVKKASPANKAGIKPKVNKKPKVVEFVEDEDEEVEDG</sequence>
<dbReference type="EMBL" id="JAHFXF010000064">
    <property type="protein sequence ID" value="KAG9697971.1"/>
    <property type="molecule type" value="Genomic_DNA"/>
</dbReference>
<name>A0A9P8EU74_AURME</name>
<dbReference type="AlphaFoldDB" id="A0A9P8EU74"/>
<reference evidence="2" key="2">
    <citation type="submission" date="2021-08" db="EMBL/GenBank/DDBJ databases">
        <authorList>
            <person name="Gostincar C."/>
            <person name="Sun X."/>
            <person name="Song Z."/>
            <person name="Gunde-Cimerman N."/>
        </authorList>
    </citation>
    <scope>NUCLEOTIDE SEQUENCE</scope>
    <source>
        <strain evidence="2">EXF-9911</strain>
    </source>
</reference>
<evidence type="ECO:0000256" key="1">
    <source>
        <dbReference type="SAM" id="MobiDB-lite"/>
    </source>
</evidence>